<evidence type="ECO:0000313" key="5">
    <source>
        <dbReference type="EMBL" id="PYC29745.1"/>
    </source>
</evidence>
<dbReference type="Proteomes" id="UP000248188">
    <property type="component" value="Unassembled WGS sequence"/>
</dbReference>
<dbReference type="SUPFAM" id="SSF69279">
    <property type="entry name" value="Phage tail proteins"/>
    <property type="match status" value="2"/>
</dbReference>
<evidence type="ECO:0000259" key="3">
    <source>
        <dbReference type="Pfam" id="PF10106"/>
    </source>
</evidence>
<dbReference type="Pfam" id="PF13296">
    <property type="entry name" value="T6SS_Vgr"/>
    <property type="match status" value="1"/>
</dbReference>
<organism evidence="5 6">
    <name type="scientific">Pseudomonas protegens</name>
    <dbReference type="NCBI Taxonomy" id="380021"/>
    <lineage>
        <taxon>Bacteria</taxon>
        <taxon>Pseudomonadati</taxon>
        <taxon>Pseudomonadota</taxon>
        <taxon>Gammaproteobacteria</taxon>
        <taxon>Pseudomonadales</taxon>
        <taxon>Pseudomonadaceae</taxon>
        <taxon>Pseudomonas</taxon>
    </lineage>
</organism>
<gene>
    <name evidence="5" type="ORF">DMX08_29200</name>
</gene>
<dbReference type="SUPFAM" id="SSF69349">
    <property type="entry name" value="Phage fibre proteins"/>
    <property type="match status" value="1"/>
</dbReference>
<dbReference type="PANTHER" id="PTHR32305">
    <property type="match status" value="1"/>
</dbReference>
<evidence type="ECO:0000259" key="2">
    <source>
        <dbReference type="Pfam" id="PF04717"/>
    </source>
</evidence>
<feature type="domain" description="Gp5/Type VI secretion system Vgr protein OB-fold" evidence="2">
    <location>
        <begin position="385"/>
        <end position="453"/>
    </location>
</feature>
<comment type="caution">
    <text evidence="5">The sequence shown here is derived from an EMBL/GenBank/DDBJ whole genome shotgun (WGS) entry which is preliminary data.</text>
</comment>
<protein>
    <submittedName>
        <fullName evidence="5">Type VI secretion system tip protein VgrG</fullName>
    </submittedName>
</protein>
<dbReference type="NCBIfam" id="TIGR01646">
    <property type="entry name" value="vgr_GE"/>
    <property type="match status" value="1"/>
</dbReference>
<dbReference type="AlphaFoldDB" id="A0A9Q6IAM6"/>
<evidence type="ECO:0000313" key="6">
    <source>
        <dbReference type="Proteomes" id="UP000248188"/>
    </source>
</evidence>
<dbReference type="EMBL" id="QJRN01000027">
    <property type="protein sequence ID" value="PYC29745.1"/>
    <property type="molecule type" value="Genomic_DNA"/>
</dbReference>
<comment type="similarity">
    <text evidence="1">Belongs to the VgrG protein family.</text>
</comment>
<feature type="domain" description="DUF2345" evidence="3">
    <location>
        <begin position="613"/>
        <end position="759"/>
    </location>
</feature>
<name>A0A9Q6IAM6_9PSED</name>
<dbReference type="PANTHER" id="PTHR32305:SF11">
    <property type="entry name" value="TYPE VI SECRETION SYSTEM SPIKE PROTEIN VGRG3"/>
    <property type="match status" value="1"/>
</dbReference>
<accession>A0A9Q6IAM6</accession>
<dbReference type="InterPro" id="IPR006531">
    <property type="entry name" value="Gp5/Vgr_OB"/>
</dbReference>
<evidence type="ECO:0000256" key="1">
    <source>
        <dbReference type="ARBA" id="ARBA00005558"/>
    </source>
</evidence>
<dbReference type="InterPro" id="IPR028244">
    <property type="entry name" value="T6SS_Rhs_Vgr_dom"/>
</dbReference>
<feature type="domain" description="Putative type VI secretion system Rhs element associated Vgr" evidence="4">
    <location>
        <begin position="475"/>
        <end position="581"/>
    </location>
</feature>
<proteinExistence type="inferred from homology"/>
<dbReference type="InterPro" id="IPR018769">
    <property type="entry name" value="VgrG2_DUF2345"/>
</dbReference>
<dbReference type="Pfam" id="PF05954">
    <property type="entry name" value="Phage_GPD"/>
    <property type="match status" value="1"/>
</dbReference>
<dbReference type="Pfam" id="PF10106">
    <property type="entry name" value="DUF2345"/>
    <property type="match status" value="1"/>
</dbReference>
<reference evidence="5 6" key="1">
    <citation type="submission" date="2018-06" db="EMBL/GenBank/DDBJ databases">
        <title>Pseudomonas diversity within urban Lake Michigan freshwaters.</title>
        <authorList>
            <person name="Batrich M."/>
            <person name="Hatzopoulos T."/>
            <person name="Putonti C."/>
        </authorList>
    </citation>
    <scope>NUCLEOTIDE SEQUENCE [LARGE SCALE GENOMIC DNA]</scope>
    <source>
        <strain evidence="5 6">MB-090624</strain>
    </source>
</reference>
<dbReference type="Pfam" id="PF04717">
    <property type="entry name" value="Phage_base_V"/>
    <property type="match status" value="1"/>
</dbReference>
<evidence type="ECO:0000259" key="4">
    <source>
        <dbReference type="Pfam" id="PF13296"/>
    </source>
</evidence>
<dbReference type="Gene3D" id="3.55.50.10">
    <property type="entry name" value="Baseplate protein-like domains"/>
    <property type="match status" value="1"/>
</dbReference>
<dbReference type="NCBIfam" id="TIGR03361">
    <property type="entry name" value="VI_Rhs_Vgr"/>
    <property type="match status" value="1"/>
</dbReference>
<dbReference type="Gene3D" id="2.40.50.230">
    <property type="entry name" value="Gp5 N-terminal domain"/>
    <property type="match status" value="1"/>
</dbReference>
<dbReference type="InterPro" id="IPR006533">
    <property type="entry name" value="T6SS_Vgr_RhsGE"/>
</dbReference>
<dbReference type="SUPFAM" id="SSF69255">
    <property type="entry name" value="gp5 N-terminal domain-like"/>
    <property type="match status" value="1"/>
</dbReference>
<sequence length="1015" mass="112246">MRQRDLQFTFSVLTAQVAFEVVEFTLEEALSEPFRLTLELASDNGAIDFGQILDQPALLTIWQGGLQVRHVHGLVSSFTQGKTGFRRTRYRLLVEPQLARLALSSDWRIFQQKTVPEILKSVLDEHGVLDYQPYIHTPHAPREYCVQAGDTDLYLFDRLSTEEGLFYFFKHDANAHTLVQGDKLYVQERIQGGPVLYSTQPAGDAPQPVLYAFSYTENVRTAEQTQRDYSFKRPAFDQQQRQLGDDLEHQAQRYERYDYPGRYKSSAVGQPFTQNRLLGHRRDARVATVEGDDPRLIPGFSFQLTGHPRGNFNRWWRSVRIIHKGIQHASQQEEAAGAEMGVSYDFSAQIIAEDCEWRPRPLPKPVIDGPQIATVVGPEGEEIHTDEYGRVKIQFPWDREGKHNGFSSCWVRVSQNWAGAQWGHMAIPRIGQEVIVDYLDGDCDQPIITGRTYRASHMPPYRLPDHKTLNTLKSKEHKGSRANELRIDDTTQQISAALMSDHGSSALHLGYLTHPRPEGGAPRGEGFELRTDERGALRAAKGLLLSTEAQLQANAGQLQRGVAIQVLEAALQLAKGLGDYAEDHQGVGHDTQPQQTLSEAVRDLGHGANDESQQSNGGNPAIALSGQAGIAAVSPQSVTLAAGEHIDSIAQQNQQLTSGQKFVVNAGSDLGLFAQSGEMRHITHQGPMLLQAQQNSIRLEADQSVEVSAGQQHVLVSAKEHITLMCGGAYLTLKGGNIELGMPGNFTVKAAKHSLVGGASLAAQLPNFNVGDTQRRFMLKQIDGQSAMPNVPYTITLANGEIVEGVTDAQGATQLLQKDAMSIAKVSMKRSSKPLVTAAAAVGAVALVAKVFSEPDSEKGRALTEGEITLAKRVFGNSIDYDKVRLRDEDYVPWQGATYAISPNGHIYFGESLRGVSDWSLEEPESQGFFIHEMTHVWQHQHGVNVLLVGAYQQVKQFLVSNQYAYHLEPGKTLKDFNIEQQGDIVRDYFMAMIKGTAEPIAKFASTLKNFPAGY</sequence>
<dbReference type="Gene3D" id="4.10.220.110">
    <property type="match status" value="1"/>
</dbReference>
<dbReference type="InterPro" id="IPR037026">
    <property type="entry name" value="Vgr_OB-fold_dom_sf"/>
</dbReference>
<dbReference type="InterPro" id="IPR017847">
    <property type="entry name" value="T6SS_RhsGE_Vgr_subset"/>
</dbReference>
<dbReference type="InterPro" id="IPR050708">
    <property type="entry name" value="T6SS_VgrG/RHS"/>
</dbReference>
<dbReference type="RefSeq" id="WP_110653597.1">
    <property type="nucleotide sequence ID" value="NZ_QJRN01000027.1"/>
</dbReference>
<dbReference type="Gene3D" id="2.30.110.50">
    <property type="match status" value="1"/>
</dbReference>